<comment type="caution">
    <text evidence="1">The sequence shown here is derived from an EMBL/GenBank/DDBJ whole genome shotgun (WGS) entry which is preliminary data.</text>
</comment>
<name>A0A4Z1GIZ6_9HELO</name>
<protein>
    <recommendedName>
        <fullName evidence="3">NAD(P)-binding domain-containing protein</fullName>
    </recommendedName>
</protein>
<keyword evidence="2" id="KW-1185">Reference proteome</keyword>
<dbReference type="InterPro" id="IPR002347">
    <property type="entry name" value="SDR_fam"/>
</dbReference>
<proteinExistence type="predicted"/>
<dbReference type="Gene3D" id="3.40.50.720">
    <property type="entry name" value="NAD(P)-binding Rossmann-like Domain"/>
    <property type="match status" value="1"/>
</dbReference>
<dbReference type="InterPro" id="IPR036291">
    <property type="entry name" value="NAD(P)-bd_dom_sf"/>
</dbReference>
<sequence>MAPTIVLIGGANRGLGTLLSWFTYYPLPSLDSFPNSNPIEQNRRKGLLAQYISKPDHIVIAANRDPSHPTSKALSELPTGANSKLVVIKIDGSSPTSAQTAINTLPCLGITHLDFVIANAEGHFIPNVYGAVRLYQATLSLLLKSKDPKWVTIGSTAGMITNQLPIPNGAYGPSKAAIHWLTKRMNVENPPLNAFVLDPGWCQTELGNAGAVYFGMDQAAVSVEDSCALMVPLITKSTKDSHGGKLWSYEGGQLEW</sequence>
<evidence type="ECO:0008006" key="3">
    <source>
        <dbReference type="Google" id="ProtNLM"/>
    </source>
</evidence>
<accession>A0A4Z1GIZ6</accession>
<dbReference type="GO" id="GO:0016616">
    <property type="term" value="F:oxidoreductase activity, acting on the CH-OH group of donors, NAD or NADP as acceptor"/>
    <property type="evidence" value="ECO:0007669"/>
    <property type="project" value="TreeGrafter"/>
</dbReference>
<evidence type="ECO:0000313" key="1">
    <source>
        <dbReference type="EMBL" id="TGO33993.1"/>
    </source>
</evidence>
<dbReference type="PANTHER" id="PTHR45458">
    <property type="entry name" value="SHORT-CHAIN DEHYDROGENASE/REDUCTASE SDR"/>
    <property type="match status" value="1"/>
</dbReference>
<dbReference type="Pfam" id="PF00106">
    <property type="entry name" value="adh_short"/>
    <property type="match status" value="1"/>
</dbReference>
<dbReference type="EMBL" id="PQXK01000217">
    <property type="protein sequence ID" value="TGO33993.1"/>
    <property type="molecule type" value="Genomic_DNA"/>
</dbReference>
<reference evidence="1 2" key="1">
    <citation type="submission" date="2017-12" db="EMBL/GenBank/DDBJ databases">
        <title>Comparative genomics of Botrytis spp.</title>
        <authorList>
            <person name="Valero-Jimenez C.A."/>
            <person name="Tapia P."/>
            <person name="Veloso J."/>
            <person name="Silva-Moreno E."/>
            <person name="Staats M."/>
            <person name="Valdes J.H."/>
            <person name="Van Kan J.A.L."/>
        </authorList>
    </citation>
    <scope>NUCLEOTIDE SEQUENCE [LARGE SCALE GENOMIC DNA]</scope>
    <source>
        <strain evidence="1 2">Bh0001</strain>
    </source>
</reference>
<dbReference type="Proteomes" id="UP000297814">
    <property type="component" value="Unassembled WGS sequence"/>
</dbReference>
<dbReference type="PANTHER" id="PTHR45458:SF1">
    <property type="entry name" value="SHORT CHAIN DEHYDROGENASE"/>
    <property type="match status" value="1"/>
</dbReference>
<dbReference type="AlphaFoldDB" id="A0A4Z1GIZ6"/>
<organism evidence="1 2">
    <name type="scientific">Botrytis hyacinthi</name>
    <dbReference type="NCBI Taxonomy" id="278943"/>
    <lineage>
        <taxon>Eukaryota</taxon>
        <taxon>Fungi</taxon>
        <taxon>Dikarya</taxon>
        <taxon>Ascomycota</taxon>
        <taxon>Pezizomycotina</taxon>
        <taxon>Leotiomycetes</taxon>
        <taxon>Helotiales</taxon>
        <taxon>Sclerotiniaceae</taxon>
        <taxon>Botrytis</taxon>
    </lineage>
</organism>
<dbReference type="SUPFAM" id="SSF51735">
    <property type="entry name" value="NAD(P)-binding Rossmann-fold domains"/>
    <property type="match status" value="1"/>
</dbReference>
<evidence type="ECO:0000313" key="2">
    <source>
        <dbReference type="Proteomes" id="UP000297814"/>
    </source>
</evidence>
<dbReference type="InterPro" id="IPR052184">
    <property type="entry name" value="SDR_enzymes"/>
</dbReference>
<gene>
    <name evidence="1" type="ORF">BHYA_0217g00060</name>
</gene>